<reference evidence="2" key="1">
    <citation type="submission" date="2019-03" db="EMBL/GenBank/DDBJ databases">
        <title>Single cell metagenomics reveals metabolic interactions within the superorganism composed of flagellate Streblomastix strix and complex community of Bacteroidetes bacteria on its surface.</title>
        <authorList>
            <person name="Treitli S.C."/>
            <person name="Kolisko M."/>
            <person name="Husnik F."/>
            <person name="Keeling P."/>
            <person name="Hampl V."/>
        </authorList>
    </citation>
    <scope>NUCLEOTIDE SEQUENCE</scope>
    <source>
        <strain evidence="2">STM</strain>
    </source>
</reference>
<proteinExistence type="predicted"/>
<gene>
    <name evidence="2" type="ORF">EZS27_025055</name>
</gene>
<dbReference type="Gene3D" id="1.25.40.10">
    <property type="entry name" value="Tetratricopeptide repeat domain"/>
    <property type="match status" value="1"/>
</dbReference>
<organism evidence="2">
    <name type="scientific">termite gut metagenome</name>
    <dbReference type="NCBI Taxonomy" id="433724"/>
    <lineage>
        <taxon>unclassified sequences</taxon>
        <taxon>metagenomes</taxon>
        <taxon>organismal metagenomes</taxon>
    </lineage>
</organism>
<feature type="coiled-coil region" evidence="1">
    <location>
        <begin position="412"/>
        <end position="468"/>
    </location>
</feature>
<dbReference type="Pfam" id="PF12895">
    <property type="entry name" value="ANAPC3"/>
    <property type="match status" value="1"/>
</dbReference>
<protein>
    <recommendedName>
        <fullName evidence="3">Tetratricopeptide repeat protein</fullName>
    </recommendedName>
</protein>
<accession>A0A5J4QX20</accession>
<sequence length="480" mass="56044">MKKRCILFSLSFLLFFGISLSAQTLEQAKTMFAKKQYDTAKPIFQKYLKGAPTNSSYNYWYGVCCLKTGEVEKAIKPLEIALEKKIQNAPLFLGEAYRELWRFDEAVKCYNTYIDILKQKKEVTDDVEQLLEESKMYARMLKGVEDVCVIDSFVVDKENFLEVYKISEESGKLYKYKDFFPVGGNSEATVYETELENVIYYSERGEDNTLSIYTRIRMQDGWSAATPFPGMINDSANVNYPFMLTDGITIYYALDSKGSLGGYDIFVTRYNSGTESYLVPENIGMPFNSSFNDYMYAIDEYNNLGWFASDRYQPDDKVCVYVFIPNKFKKTYNYEAMAHEDIVALAQLRSLQNTWKDESIVAEAKSNLKKAFAQELKENKIFEFEFVIDDQKTYYSFNEFKSPRARETFAKYRQLEIDYRQQKDKLAALRNQYTYANKAEQTQLTPGILDLEKRVYEMQEELDELAITVRYEEKNNTIKK</sequence>
<evidence type="ECO:0000313" key="2">
    <source>
        <dbReference type="EMBL" id="KAA6325768.1"/>
    </source>
</evidence>
<keyword evidence="1" id="KW-0175">Coiled coil</keyword>
<dbReference type="InterPro" id="IPR011990">
    <property type="entry name" value="TPR-like_helical_dom_sf"/>
</dbReference>
<evidence type="ECO:0000256" key="1">
    <source>
        <dbReference type="SAM" id="Coils"/>
    </source>
</evidence>
<evidence type="ECO:0008006" key="3">
    <source>
        <dbReference type="Google" id="ProtNLM"/>
    </source>
</evidence>
<comment type="caution">
    <text evidence="2">The sequence shown here is derived from an EMBL/GenBank/DDBJ whole genome shotgun (WGS) entry which is preliminary data.</text>
</comment>
<dbReference type="SUPFAM" id="SSF48452">
    <property type="entry name" value="TPR-like"/>
    <property type="match status" value="1"/>
</dbReference>
<dbReference type="EMBL" id="SNRY01002297">
    <property type="protein sequence ID" value="KAA6325768.1"/>
    <property type="molecule type" value="Genomic_DNA"/>
</dbReference>
<name>A0A5J4QX20_9ZZZZ</name>
<dbReference type="AlphaFoldDB" id="A0A5J4QX20"/>